<protein>
    <submittedName>
        <fullName evidence="2">Copper-containing nitrite reductase</fullName>
    </submittedName>
</protein>
<dbReference type="Proteomes" id="UP000050761">
    <property type="component" value="Unassembled WGS sequence"/>
</dbReference>
<proteinExistence type="predicted"/>
<organism evidence="1 2">
    <name type="scientific">Heligmosomoides polygyrus</name>
    <name type="common">Parasitic roundworm</name>
    <dbReference type="NCBI Taxonomy" id="6339"/>
    <lineage>
        <taxon>Eukaryota</taxon>
        <taxon>Metazoa</taxon>
        <taxon>Ecdysozoa</taxon>
        <taxon>Nematoda</taxon>
        <taxon>Chromadorea</taxon>
        <taxon>Rhabditida</taxon>
        <taxon>Rhabditina</taxon>
        <taxon>Rhabditomorpha</taxon>
        <taxon>Strongyloidea</taxon>
        <taxon>Heligmosomidae</taxon>
        <taxon>Heligmosomoides</taxon>
    </lineage>
</organism>
<evidence type="ECO:0000313" key="1">
    <source>
        <dbReference type="Proteomes" id="UP000050761"/>
    </source>
</evidence>
<name>A0A183FC44_HELPZ</name>
<evidence type="ECO:0000313" key="2">
    <source>
        <dbReference type="WBParaSite" id="HPBE_0000373601-mRNA-1"/>
    </source>
</evidence>
<dbReference type="WBParaSite" id="HPBE_0000373601-mRNA-1">
    <property type="protein sequence ID" value="HPBE_0000373601-mRNA-1"/>
    <property type="gene ID" value="HPBE_0000373601"/>
</dbReference>
<accession>A0A183FC44</accession>
<sequence>LLHDGATFALVSESENSVRTSTETLRSSVITVLAVILMSLRFSTVENADKTVLSVELARSTRKACRSSRPATNDG</sequence>
<dbReference type="AlphaFoldDB" id="A0A183FC44"/>
<keyword evidence="1" id="KW-1185">Reference proteome</keyword>
<reference evidence="2" key="1">
    <citation type="submission" date="2019-09" db="UniProtKB">
        <authorList>
            <consortium name="WormBaseParasite"/>
        </authorList>
    </citation>
    <scope>IDENTIFICATION</scope>
</reference>